<keyword evidence="3" id="KW-1185">Reference proteome</keyword>
<gene>
    <name evidence="2" type="ORF">CcrColossus_gp391</name>
</gene>
<dbReference type="GeneID" id="13995319"/>
<feature type="transmembrane region" description="Helical" evidence="1">
    <location>
        <begin position="7"/>
        <end position="29"/>
    </location>
</feature>
<evidence type="ECO:0000313" key="3">
    <source>
        <dbReference type="Proteomes" id="UP000000463"/>
    </source>
</evidence>
<organism evidence="2 3">
    <name type="scientific">Caulobacter phage CcrColossus</name>
    <dbReference type="NCBI Taxonomy" id="1211640"/>
    <lineage>
        <taxon>Viruses</taxon>
        <taxon>Duplodnaviria</taxon>
        <taxon>Heunggongvirae</taxon>
        <taxon>Uroviricota</taxon>
        <taxon>Caudoviricetes</taxon>
        <taxon>Jeanschmidtviridae</taxon>
        <taxon>Colossusvirus</taxon>
        <taxon>Colossusvirus colossus</taxon>
    </lineage>
</organism>
<evidence type="ECO:0000313" key="2">
    <source>
        <dbReference type="EMBL" id="AFU88261.1"/>
    </source>
</evidence>
<dbReference type="RefSeq" id="YP_006988625.1">
    <property type="nucleotide sequence ID" value="NC_019406.1"/>
</dbReference>
<reference evidence="2 3" key="1">
    <citation type="journal article" date="2012" name="BMC Genomics">
        <title>The Caulobacter crescentus phage phiCbK: genomics of a canonical phage.</title>
        <authorList>
            <person name="Gill J.J."/>
            <person name="Berry J.D."/>
            <person name="Russell W.K."/>
            <person name="Lessor L."/>
            <person name="Escobar Garcia D.A."/>
            <person name="Hernandez D."/>
            <person name="Kane A."/>
            <person name="Keene J."/>
            <person name="Maddox M."/>
            <person name="Martin R."/>
            <person name="Mohan S."/>
            <person name="Thorn A.M."/>
            <person name="Russell D.H."/>
            <person name="Young R."/>
        </authorList>
    </citation>
    <scope>NUCLEOTIDE SEQUENCE [LARGE SCALE GENOMIC DNA]</scope>
</reference>
<name>K4JSZ2_9CAUD</name>
<proteinExistence type="predicted"/>
<keyword evidence="1" id="KW-0472">Membrane</keyword>
<dbReference type="EMBL" id="JX100810">
    <property type="protein sequence ID" value="AFU88261.1"/>
    <property type="molecule type" value="Genomic_DNA"/>
</dbReference>
<evidence type="ECO:0000256" key="1">
    <source>
        <dbReference type="SAM" id="Phobius"/>
    </source>
</evidence>
<protein>
    <submittedName>
        <fullName evidence="2">Uncharacterized protein</fullName>
    </submittedName>
</protein>
<sequence>MGQFKGIWNGLVITVGLTAIGCILARVIVDPYVRWLEPIIAEYGPEVALLITLVISGAALIFLLIVTHLFGRKRT</sequence>
<feature type="transmembrane region" description="Helical" evidence="1">
    <location>
        <begin position="49"/>
        <end position="70"/>
    </location>
</feature>
<keyword evidence="1" id="KW-0812">Transmembrane</keyword>
<keyword evidence="1" id="KW-1133">Transmembrane helix</keyword>
<dbReference type="PROSITE" id="PS51257">
    <property type="entry name" value="PROKAR_LIPOPROTEIN"/>
    <property type="match status" value="1"/>
</dbReference>
<accession>K4JSZ2</accession>
<dbReference type="Proteomes" id="UP000000463">
    <property type="component" value="Segment"/>
</dbReference>
<dbReference type="KEGG" id="vg:13995319"/>